<dbReference type="EMBL" id="BJTZ01000043">
    <property type="protein sequence ID" value="GEK15858.1"/>
    <property type="molecule type" value="Genomic_DNA"/>
</dbReference>
<dbReference type="GO" id="GO:0003676">
    <property type="term" value="F:nucleic acid binding"/>
    <property type="evidence" value="ECO:0007669"/>
    <property type="project" value="InterPro"/>
</dbReference>
<dbReference type="GO" id="GO:0015074">
    <property type="term" value="P:DNA integration"/>
    <property type="evidence" value="ECO:0007669"/>
    <property type="project" value="InterPro"/>
</dbReference>
<accession>A0A510UMG1</accession>
<dbReference type="Gene3D" id="3.30.420.10">
    <property type="entry name" value="Ribonuclease H-like superfamily/Ribonuclease H"/>
    <property type="match status" value="1"/>
</dbReference>
<proteinExistence type="predicted"/>
<dbReference type="InterPro" id="IPR047797">
    <property type="entry name" value="ISNCY_transpos"/>
</dbReference>
<dbReference type="PANTHER" id="PTHR35004:SF7">
    <property type="entry name" value="INTEGRASE PROTEIN"/>
    <property type="match status" value="1"/>
</dbReference>
<dbReference type="InterPro" id="IPR012337">
    <property type="entry name" value="RNaseH-like_sf"/>
</dbReference>
<dbReference type="Proteomes" id="UP000321787">
    <property type="component" value="Unassembled WGS sequence"/>
</dbReference>
<dbReference type="InterPro" id="IPR001584">
    <property type="entry name" value="Integrase_cat-core"/>
</dbReference>
<evidence type="ECO:0000259" key="1">
    <source>
        <dbReference type="PROSITE" id="PS50994"/>
    </source>
</evidence>
<reference evidence="2 3" key="1">
    <citation type="submission" date="2019-07" db="EMBL/GenBank/DDBJ databases">
        <title>Whole genome shotgun sequence of Aliivibrio fischeri NBRC 101058.</title>
        <authorList>
            <person name="Hosoyama A."/>
            <person name="Uohara A."/>
            <person name="Ohji S."/>
            <person name="Ichikawa N."/>
        </authorList>
    </citation>
    <scope>NUCLEOTIDE SEQUENCE [LARGE SCALE GENOMIC DNA]</scope>
    <source>
        <strain evidence="2 3">NBRC 101058</strain>
    </source>
</reference>
<evidence type="ECO:0000313" key="2">
    <source>
        <dbReference type="EMBL" id="GEK15858.1"/>
    </source>
</evidence>
<dbReference type="PROSITE" id="PS50994">
    <property type="entry name" value="INTEGRASE"/>
    <property type="match status" value="1"/>
</dbReference>
<protein>
    <recommendedName>
        <fullName evidence="1">Integrase catalytic domain-containing protein</fullName>
    </recommendedName>
</protein>
<dbReference type="PANTHER" id="PTHR35004">
    <property type="entry name" value="TRANSPOSASE RV3428C-RELATED"/>
    <property type="match status" value="1"/>
</dbReference>
<sequence length="180" mass="20823">MGELIQIDGSPNDWFEGRPDECTLLVFIDDATSAIMHMYFCESDSTLSYMTATRQYIDKHGKPVAFYTDKHAVFRVNHVSNEDKNKLTQYSRALKELNIEPICANTPQAKGRVERANKTLQDRLTKDIRLAGITGIDEANKWLGGFIEDYNRRFTKLTKRQQNVHRPINETQNELYDIFS</sequence>
<dbReference type="AlphaFoldDB" id="A0A510UMG1"/>
<dbReference type="NCBIfam" id="NF033594">
    <property type="entry name" value="transpos_ISNCY_2"/>
    <property type="match status" value="1"/>
</dbReference>
<dbReference type="InterPro" id="IPR036397">
    <property type="entry name" value="RNaseH_sf"/>
</dbReference>
<gene>
    <name evidence="2" type="ORF">AFI02nite_38940</name>
</gene>
<feature type="domain" description="Integrase catalytic" evidence="1">
    <location>
        <begin position="1"/>
        <end position="175"/>
    </location>
</feature>
<evidence type="ECO:0000313" key="3">
    <source>
        <dbReference type="Proteomes" id="UP000321787"/>
    </source>
</evidence>
<dbReference type="SUPFAM" id="SSF53098">
    <property type="entry name" value="Ribonuclease H-like"/>
    <property type="match status" value="1"/>
</dbReference>
<organism evidence="2 3">
    <name type="scientific">Aliivibrio fischeri</name>
    <name type="common">Vibrio fischeri</name>
    <dbReference type="NCBI Taxonomy" id="668"/>
    <lineage>
        <taxon>Bacteria</taxon>
        <taxon>Pseudomonadati</taxon>
        <taxon>Pseudomonadota</taxon>
        <taxon>Gammaproteobacteria</taxon>
        <taxon>Vibrionales</taxon>
        <taxon>Vibrionaceae</taxon>
        <taxon>Aliivibrio</taxon>
    </lineage>
</organism>
<name>A0A510UMG1_ALIFS</name>
<comment type="caution">
    <text evidence="2">The sequence shown here is derived from an EMBL/GenBank/DDBJ whole genome shotgun (WGS) entry which is preliminary data.</text>
</comment>